<proteinExistence type="predicted"/>
<name>A0ABP5UQT1_9ACTN</name>
<gene>
    <name evidence="1" type="ORF">GCM10010170_094960</name>
</gene>
<dbReference type="Proteomes" id="UP001501444">
    <property type="component" value="Unassembled WGS sequence"/>
</dbReference>
<dbReference type="InterPro" id="IPR029058">
    <property type="entry name" value="AB_hydrolase_fold"/>
</dbReference>
<dbReference type="SUPFAM" id="SSF53474">
    <property type="entry name" value="alpha/beta-Hydrolases"/>
    <property type="match status" value="1"/>
</dbReference>
<protein>
    <recommendedName>
        <fullName evidence="3">Alpha/beta hydrolase</fullName>
    </recommendedName>
</protein>
<dbReference type="EMBL" id="BAAARV010000096">
    <property type="protein sequence ID" value="GAA2385149.1"/>
    <property type="molecule type" value="Genomic_DNA"/>
</dbReference>
<sequence>MLCTETYGTPRNAPPIVLIGGASSSMDWWHPGFCTALAGAAFVPLPGLGHEVPPRPLWPAVISAVGSVARTTGH</sequence>
<dbReference type="RefSeq" id="WP_344619297.1">
    <property type="nucleotide sequence ID" value="NZ_BAAARV010000096.1"/>
</dbReference>
<evidence type="ECO:0000313" key="2">
    <source>
        <dbReference type="Proteomes" id="UP001501444"/>
    </source>
</evidence>
<keyword evidence="2" id="KW-1185">Reference proteome</keyword>
<comment type="caution">
    <text evidence="1">The sequence shown here is derived from an EMBL/GenBank/DDBJ whole genome shotgun (WGS) entry which is preliminary data.</text>
</comment>
<evidence type="ECO:0000313" key="1">
    <source>
        <dbReference type="EMBL" id="GAA2385149.1"/>
    </source>
</evidence>
<accession>A0ABP5UQT1</accession>
<evidence type="ECO:0008006" key="3">
    <source>
        <dbReference type="Google" id="ProtNLM"/>
    </source>
</evidence>
<reference evidence="2" key="1">
    <citation type="journal article" date="2019" name="Int. J. Syst. Evol. Microbiol.">
        <title>The Global Catalogue of Microorganisms (GCM) 10K type strain sequencing project: providing services to taxonomists for standard genome sequencing and annotation.</title>
        <authorList>
            <consortium name="The Broad Institute Genomics Platform"/>
            <consortium name="The Broad Institute Genome Sequencing Center for Infectious Disease"/>
            <person name="Wu L."/>
            <person name="Ma J."/>
        </authorList>
    </citation>
    <scope>NUCLEOTIDE SEQUENCE [LARGE SCALE GENOMIC DNA]</scope>
    <source>
        <strain evidence="2">JCM 3272</strain>
    </source>
</reference>
<organism evidence="1 2">
    <name type="scientific">Dactylosporangium salmoneum</name>
    <dbReference type="NCBI Taxonomy" id="53361"/>
    <lineage>
        <taxon>Bacteria</taxon>
        <taxon>Bacillati</taxon>
        <taxon>Actinomycetota</taxon>
        <taxon>Actinomycetes</taxon>
        <taxon>Micromonosporales</taxon>
        <taxon>Micromonosporaceae</taxon>
        <taxon>Dactylosporangium</taxon>
    </lineage>
</organism>